<dbReference type="Pfam" id="PF02913">
    <property type="entry name" value="FAD-oxidase_C"/>
    <property type="match status" value="1"/>
</dbReference>
<dbReference type="SUPFAM" id="SSF55103">
    <property type="entry name" value="FAD-linked oxidases, C-terminal domain"/>
    <property type="match status" value="1"/>
</dbReference>
<comment type="similarity">
    <text evidence="2">Belongs to the FAD-binding oxidoreductase/transferase type 4 family.</text>
</comment>
<evidence type="ECO:0000259" key="8">
    <source>
        <dbReference type="PROSITE" id="PS51387"/>
    </source>
</evidence>
<keyword evidence="5" id="KW-0809">Transit peptide</keyword>
<keyword evidence="6" id="KW-0560">Oxidoreductase</keyword>
<evidence type="ECO:0000256" key="3">
    <source>
        <dbReference type="ARBA" id="ARBA00022630"/>
    </source>
</evidence>
<dbReference type="InterPro" id="IPR016171">
    <property type="entry name" value="Vanillyl_alc_oxidase_C-sub2"/>
</dbReference>
<dbReference type="InterPro" id="IPR016169">
    <property type="entry name" value="FAD-bd_PCMH_sub2"/>
</dbReference>
<dbReference type="Gene3D" id="3.30.70.2740">
    <property type="match status" value="1"/>
</dbReference>
<protein>
    <recommendedName>
        <fullName evidence="7">D-lactate dehydrogenase (cytochrome)</fullName>
        <ecNumber evidence="7">1.1.2.4</ecNumber>
    </recommendedName>
</protein>
<dbReference type="EMBL" id="JBHTCO010000005">
    <property type="protein sequence ID" value="MFC7392814.1"/>
    <property type="molecule type" value="Genomic_DNA"/>
</dbReference>
<organism evidence="9 10">
    <name type="scientific">Scopulibacillus cellulosilyticus</name>
    <dbReference type="NCBI Taxonomy" id="2665665"/>
    <lineage>
        <taxon>Bacteria</taxon>
        <taxon>Bacillati</taxon>
        <taxon>Bacillota</taxon>
        <taxon>Bacilli</taxon>
        <taxon>Bacillales</taxon>
        <taxon>Sporolactobacillaceae</taxon>
        <taxon>Scopulibacillus</taxon>
    </lineage>
</organism>
<keyword evidence="10" id="KW-1185">Reference proteome</keyword>
<evidence type="ECO:0000256" key="7">
    <source>
        <dbReference type="ARBA" id="ARBA00038897"/>
    </source>
</evidence>
<dbReference type="InterPro" id="IPR004113">
    <property type="entry name" value="FAD-bd_oxidored_4_C"/>
</dbReference>
<comment type="caution">
    <text evidence="9">The sequence shown here is derived from an EMBL/GenBank/DDBJ whole genome shotgun (WGS) entry which is preliminary data.</text>
</comment>
<dbReference type="SUPFAM" id="SSF56176">
    <property type="entry name" value="FAD-binding/transporter-associated domain-like"/>
    <property type="match status" value="1"/>
</dbReference>
<dbReference type="Proteomes" id="UP001596505">
    <property type="component" value="Unassembled WGS sequence"/>
</dbReference>
<dbReference type="Gene3D" id="1.10.45.10">
    <property type="entry name" value="Vanillyl-alcohol Oxidase, Chain A, domain 4"/>
    <property type="match status" value="1"/>
</dbReference>
<keyword evidence="4" id="KW-0274">FAD</keyword>
<accession>A0ABW2PUF7</accession>
<dbReference type="EC" id="1.1.2.4" evidence="7"/>
<dbReference type="InterPro" id="IPR006094">
    <property type="entry name" value="Oxid_FAD_bind_N"/>
</dbReference>
<name>A0ABW2PUF7_9BACL</name>
<evidence type="ECO:0000256" key="4">
    <source>
        <dbReference type="ARBA" id="ARBA00022827"/>
    </source>
</evidence>
<dbReference type="PROSITE" id="PS51387">
    <property type="entry name" value="FAD_PCMH"/>
    <property type="match status" value="1"/>
</dbReference>
<dbReference type="InterPro" id="IPR016166">
    <property type="entry name" value="FAD-bd_PCMH"/>
</dbReference>
<sequence>MSITHDELLLELKKLIDEKRVTRNKTILEHHSQDESHHTPVLPEVVVFPESTEEVSAILQFANSYRIPVVPFGVGSSLEGHAIPIKGGISIDFQLMNKVLEVRPEDFLVRVQPGLTRTELNQALKKYGLFFPVDPGADATIGGMSSTNASGTTSVRYGIMRNQVRDLEVVLADGNVIHTGGLSAKSSSGYHLTSLFVGSEGTLGVFTEITLKVYGIPEMIVAGRATFLSVKDAVNGAVSLLSAGISIARVELVDEESIEQVNKHSETDYPIRPTLFLEFHGNEQGVKQDIGFTKELLDANSCEELIFETDSLKRSKLWEARHNLAYAFIHGFPDKKMMITDVCLPVSKLSEAIVYSRKVIDESGLYGSALGHVGDGNFHTNLMYDKNDPEEVEKANNVNRKIVEYALERGGTCTGEHGIGLGKIKYLKKEHADTIPLMQMIKNQFDPNNILNPGKVLPES</sequence>
<evidence type="ECO:0000256" key="2">
    <source>
        <dbReference type="ARBA" id="ARBA00008000"/>
    </source>
</evidence>
<evidence type="ECO:0000313" key="10">
    <source>
        <dbReference type="Proteomes" id="UP001596505"/>
    </source>
</evidence>
<keyword evidence="3" id="KW-0285">Flavoprotein</keyword>
<dbReference type="Gene3D" id="3.30.465.10">
    <property type="match status" value="1"/>
</dbReference>
<dbReference type="Pfam" id="PF01565">
    <property type="entry name" value="FAD_binding_4"/>
    <property type="match status" value="1"/>
</dbReference>
<dbReference type="InterPro" id="IPR036318">
    <property type="entry name" value="FAD-bd_PCMH-like_sf"/>
</dbReference>
<reference evidence="10" key="1">
    <citation type="journal article" date="2019" name="Int. J. Syst. Evol. Microbiol.">
        <title>The Global Catalogue of Microorganisms (GCM) 10K type strain sequencing project: providing services to taxonomists for standard genome sequencing and annotation.</title>
        <authorList>
            <consortium name="The Broad Institute Genomics Platform"/>
            <consortium name="The Broad Institute Genome Sequencing Center for Infectious Disease"/>
            <person name="Wu L."/>
            <person name="Ma J."/>
        </authorList>
    </citation>
    <scope>NUCLEOTIDE SEQUENCE [LARGE SCALE GENOMIC DNA]</scope>
    <source>
        <strain evidence="10">CGMCC 1.16305</strain>
    </source>
</reference>
<evidence type="ECO:0000256" key="6">
    <source>
        <dbReference type="ARBA" id="ARBA00023002"/>
    </source>
</evidence>
<proteinExistence type="inferred from homology"/>
<dbReference type="InterPro" id="IPR016164">
    <property type="entry name" value="FAD-linked_Oxase-like_C"/>
</dbReference>
<dbReference type="PANTHER" id="PTHR11748:SF111">
    <property type="entry name" value="D-LACTATE DEHYDROGENASE, MITOCHONDRIAL-RELATED"/>
    <property type="match status" value="1"/>
</dbReference>
<comment type="cofactor">
    <cofactor evidence="1">
        <name>FAD</name>
        <dbReference type="ChEBI" id="CHEBI:57692"/>
    </cofactor>
</comment>
<dbReference type="RefSeq" id="WP_380965223.1">
    <property type="nucleotide sequence ID" value="NZ_JBHTCO010000005.1"/>
</dbReference>
<gene>
    <name evidence="9" type="ORF">ACFQRG_07415</name>
</gene>
<feature type="domain" description="FAD-binding PCMH-type" evidence="8">
    <location>
        <begin position="38"/>
        <end position="216"/>
    </location>
</feature>
<dbReference type="PANTHER" id="PTHR11748">
    <property type="entry name" value="D-LACTATE DEHYDROGENASE"/>
    <property type="match status" value="1"/>
</dbReference>
<evidence type="ECO:0000313" key="9">
    <source>
        <dbReference type="EMBL" id="MFC7392814.1"/>
    </source>
</evidence>
<evidence type="ECO:0000256" key="1">
    <source>
        <dbReference type="ARBA" id="ARBA00001974"/>
    </source>
</evidence>
<evidence type="ECO:0000256" key="5">
    <source>
        <dbReference type="ARBA" id="ARBA00022946"/>
    </source>
</evidence>